<reference evidence="7 8" key="1">
    <citation type="submission" date="2022-10" db="EMBL/GenBank/DDBJ databases">
        <title>Draft genome assembly of moderately radiation resistant bacterium Metabacillus halosaccharovorans.</title>
        <authorList>
            <person name="Pal S."/>
            <person name="Gopinathan A."/>
        </authorList>
    </citation>
    <scope>NUCLEOTIDE SEQUENCE [LARGE SCALE GENOMIC DNA]</scope>
    <source>
        <strain evidence="7 8">VITHBRA001</strain>
    </source>
</reference>
<comment type="caution">
    <text evidence="7">The sequence shown here is derived from an EMBL/GenBank/DDBJ whole genome shotgun (WGS) entry which is preliminary data.</text>
</comment>
<dbReference type="InterPro" id="IPR007371">
    <property type="entry name" value="TPK_catalytic"/>
</dbReference>
<protein>
    <recommendedName>
        <fullName evidence="5">Thiamine diphosphokinase</fullName>
        <ecNumber evidence="5">2.7.6.2</ecNumber>
    </recommendedName>
</protein>
<dbReference type="Proteomes" id="UP001526147">
    <property type="component" value="Unassembled WGS sequence"/>
</dbReference>
<name>A0ABT3DKN3_9BACI</name>
<dbReference type="Pfam" id="PF04265">
    <property type="entry name" value="TPK_B1_binding"/>
    <property type="match status" value="1"/>
</dbReference>
<dbReference type="CDD" id="cd07995">
    <property type="entry name" value="TPK"/>
    <property type="match status" value="1"/>
</dbReference>
<keyword evidence="8" id="KW-1185">Reference proteome</keyword>
<dbReference type="NCBIfam" id="TIGR01378">
    <property type="entry name" value="thi_PPkinase"/>
    <property type="match status" value="1"/>
</dbReference>
<dbReference type="EMBL" id="JAOYEY010000047">
    <property type="protein sequence ID" value="MCV9887617.1"/>
    <property type="molecule type" value="Genomic_DNA"/>
</dbReference>
<evidence type="ECO:0000313" key="8">
    <source>
        <dbReference type="Proteomes" id="UP001526147"/>
    </source>
</evidence>
<dbReference type="InterPro" id="IPR036759">
    <property type="entry name" value="TPK_catalytic_sf"/>
</dbReference>
<dbReference type="InterPro" id="IPR007373">
    <property type="entry name" value="Thiamin_PyroPKinase_B1-bd"/>
</dbReference>
<dbReference type="Pfam" id="PF04263">
    <property type="entry name" value="TPK_catalytic"/>
    <property type="match status" value="1"/>
</dbReference>
<gene>
    <name evidence="7" type="ORF">OIH86_18410</name>
</gene>
<evidence type="ECO:0000256" key="4">
    <source>
        <dbReference type="ARBA" id="ARBA00022840"/>
    </source>
</evidence>
<sequence length="214" mass="24113">MTTISLVAGGPKENLADLSKYHSDEMIWVGIDRGSRYLLDLNIPLHYAFGDFDSISYKEHESLKTKIPNLNTLPSEKDKTDTEIALDWAISQKPDQIYIFGATGGRLDHLLGNIHLLIKSTSTLSKIDIIDQQNQITLYTSGTYKVKRKIEWDYISFIAITSDIHGLTLDGFKYPLKNCHIRLGSTLCISNELIGDVGTFSFQEGILLMIRSRD</sequence>
<dbReference type="RefSeq" id="WP_264143896.1">
    <property type="nucleotide sequence ID" value="NZ_JAOYEY010000047.1"/>
</dbReference>
<keyword evidence="1 7" id="KW-0808">Transferase</keyword>
<dbReference type="InterPro" id="IPR053149">
    <property type="entry name" value="TPK"/>
</dbReference>
<evidence type="ECO:0000256" key="2">
    <source>
        <dbReference type="ARBA" id="ARBA00022741"/>
    </source>
</evidence>
<keyword evidence="3" id="KW-0418">Kinase</keyword>
<dbReference type="SUPFAM" id="SSF63999">
    <property type="entry name" value="Thiamin pyrophosphokinase, catalytic domain"/>
    <property type="match status" value="1"/>
</dbReference>
<feature type="domain" description="Thiamin pyrophosphokinase thiamin-binding" evidence="6">
    <location>
        <begin position="142"/>
        <end position="208"/>
    </location>
</feature>
<dbReference type="PANTHER" id="PTHR41299">
    <property type="entry name" value="THIAMINE PYROPHOSPHOKINASE"/>
    <property type="match status" value="1"/>
</dbReference>
<dbReference type="PANTHER" id="PTHR41299:SF1">
    <property type="entry name" value="THIAMINE PYROPHOSPHOKINASE"/>
    <property type="match status" value="1"/>
</dbReference>
<dbReference type="GO" id="GO:0004788">
    <property type="term" value="F:thiamine diphosphokinase activity"/>
    <property type="evidence" value="ECO:0007669"/>
    <property type="project" value="UniProtKB-EC"/>
</dbReference>
<keyword evidence="4" id="KW-0067">ATP-binding</keyword>
<dbReference type="SUPFAM" id="SSF63862">
    <property type="entry name" value="Thiamin pyrophosphokinase, substrate-binding domain"/>
    <property type="match status" value="1"/>
</dbReference>
<keyword evidence="2" id="KW-0547">Nucleotide-binding</keyword>
<evidence type="ECO:0000256" key="5">
    <source>
        <dbReference type="NCBIfam" id="TIGR01378"/>
    </source>
</evidence>
<dbReference type="InterPro" id="IPR036371">
    <property type="entry name" value="TPK_B1-bd_sf"/>
</dbReference>
<dbReference type="EC" id="2.7.6.2" evidence="5"/>
<proteinExistence type="predicted"/>
<organism evidence="7 8">
    <name type="scientific">Metabacillus halosaccharovorans</name>
    <dbReference type="NCBI Taxonomy" id="930124"/>
    <lineage>
        <taxon>Bacteria</taxon>
        <taxon>Bacillati</taxon>
        <taxon>Bacillota</taxon>
        <taxon>Bacilli</taxon>
        <taxon>Bacillales</taxon>
        <taxon>Bacillaceae</taxon>
        <taxon>Metabacillus</taxon>
    </lineage>
</organism>
<dbReference type="InterPro" id="IPR006282">
    <property type="entry name" value="Thi_PPkinase"/>
</dbReference>
<evidence type="ECO:0000259" key="6">
    <source>
        <dbReference type="SMART" id="SM00983"/>
    </source>
</evidence>
<evidence type="ECO:0000313" key="7">
    <source>
        <dbReference type="EMBL" id="MCV9887617.1"/>
    </source>
</evidence>
<evidence type="ECO:0000256" key="1">
    <source>
        <dbReference type="ARBA" id="ARBA00022679"/>
    </source>
</evidence>
<accession>A0ABT3DKN3</accession>
<dbReference type="Gene3D" id="3.40.50.10240">
    <property type="entry name" value="Thiamin pyrophosphokinase, catalytic domain"/>
    <property type="match status" value="1"/>
</dbReference>
<dbReference type="SMART" id="SM00983">
    <property type="entry name" value="TPK_B1_binding"/>
    <property type="match status" value="1"/>
</dbReference>
<evidence type="ECO:0000256" key="3">
    <source>
        <dbReference type="ARBA" id="ARBA00022777"/>
    </source>
</evidence>